<evidence type="ECO:0000313" key="5">
    <source>
        <dbReference type="EMBL" id="ODQ61332.1"/>
    </source>
</evidence>
<dbReference type="PANTHER" id="PTHR23023">
    <property type="entry name" value="DIMETHYLANILINE MONOOXYGENASE"/>
    <property type="match status" value="1"/>
</dbReference>
<dbReference type="Proteomes" id="UP000094112">
    <property type="component" value="Unassembled WGS sequence"/>
</dbReference>
<dbReference type="GO" id="GO:0050661">
    <property type="term" value="F:NADP binding"/>
    <property type="evidence" value="ECO:0007669"/>
    <property type="project" value="InterPro"/>
</dbReference>
<dbReference type="InterPro" id="IPR020946">
    <property type="entry name" value="Flavin_mOase-like"/>
</dbReference>
<evidence type="ECO:0000313" key="6">
    <source>
        <dbReference type="Proteomes" id="UP000094112"/>
    </source>
</evidence>
<dbReference type="InterPro" id="IPR050346">
    <property type="entry name" value="FMO-like"/>
</dbReference>
<evidence type="ECO:0000256" key="1">
    <source>
        <dbReference type="ARBA" id="ARBA00009183"/>
    </source>
</evidence>
<proteinExistence type="inferred from homology"/>
<protein>
    <recommendedName>
        <fullName evidence="7">FAD/NAD(P)-binding domain-containing protein</fullName>
    </recommendedName>
</protein>
<comment type="similarity">
    <text evidence="1">Belongs to the FMO family.</text>
</comment>
<dbReference type="OrthoDB" id="66881at2759"/>
<keyword evidence="3" id="KW-0274">FAD</keyword>
<dbReference type="STRING" id="683960.A0A1E3P8Q2"/>
<dbReference type="EMBL" id="KV454209">
    <property type="protein sequence ID" value="ODQ61332.1"/>
    <property type="molecule type" value="Genomic_DNA"/>
</dbReference>
<keyword evidence="4" id="KW-0560">Oxidoreductase</keyword>
<dbReference type="Pfam" id="PF00743">
    <property type="entry name" value="FMO-like"/>
    <property type="match status" value="1"/>
</dbReference>
<organism evidence="5 6">
    <name type="scientific">Wickerhamomyces anomalus (strain ATCC 58044 / CBS 1984 / NCYC 433 / NRRL Y-366-8)</name>
    <name type="common">Yeast</name>
    <name type="synonym">Hansenula anomala</name>
    <dbReference type="NCBI Taxonomy" id="683960"/>
    <lineage>
        <taxon>Eukaryota</taxon>
        <taxon>Fungi</taxon>
        <taxon>Dikarya</taxon>
        <taxon>Ascomycota</taxon>
        <taxon>Saccharomycotina</taxon>
        <taxon>Saccharomycetes</taxon>
        <taxon>Phaffomycetales</taxon>
        <taxon>Wickerhamomycetaceae</taxon>
        <taxon>Wickerhamomyces</taxon>
    </lineage>
</organism>
<accession>A0A1E3P8Q2</accession>
<evidence type="ECO:0000256" key="4">
    <source>
        <dbReference type="ARBA" id="ARBA00023002"/>
    </source>
</evidence>
<dbReference type="GO" id="GO:0050660">
    <property type="term" value="F:flavin adenine dinucleotide binding"/>
    <property type="evidence" value="ECO:0007669"/>
    <property type="project" value="InterPro"/>
</dbReference>
<sequence length="511" mass="58148">MSIKEVAVIGAGGLSGLAAVYELLHTDQAGNTTIGKGKAETPAFTKIVGFEQKPDVGGTWNVENYESDPPMPPQEILDTGKYNDIKVIRPKNKHQPTVQELENTSVDSPIIKSKDLTYLQWKRSAIYPRLYTNTPESYLQYSTTKTYKDAHKDLDPFVPHQSLFQRLQDFSNENKLKDYIRFNTEVVDATKVGDKWVLTLRAYNETQDFWYQESFDGVIVAQGLFSVPFIPFYKGLSEYVAKYPGSVMHSKAYRDPKTFQDKKVVIVGSNISAIDIGQYISPIAKETIISRNLKNEPYLPYMARSIKSFQNVSKIKEFLPDTKQILLEDGEVLSDVDNVILCTGYHVKSLVFDDNTLEFSTPVDNDCPSSNSRVKNIYQHTFNIKDPSVAFVGRLVIASIFKAAEAESAAIAGVWSGASKLPPVEEQYAWEQARVEEAGDSLFHKDDIYRIKEKFFDEMKQFYPKGRPDPIGHDLDDIKIYERALETFESLFNEFKEKKKDVYYSFTEVSR</sequence>
<keyword evidence="6" id="KW-1185">Reference proteome</keyword>
<dbReference type="RefSeq" id="XP_019040539.1">
    <property type="nucleotide sequence ID" value="XM_019181604.1"/>
</dbReference>
<dbReference type="Gene3D" id="3.50.50.60">
    <property type="entry name" value="FAD/NAD(P)-binding domain"/>
    <property type="match status" value="2"/>
</dbReference>
<dbReference type="SUPFAM" id="SSF51905">
    <property type="entry name" value="FAD/NAD(P)-binding domain"/>
    <property type="match status" value="2"/>
</dbReference>
<dbReference type="InterPro" id="IPR036188">
    <property type="entry name" value="FAD/NAD-bd_sf"/>
</dbReference>
<gene>
    <name evidence="5" type="ORF">WICANDRAFT_29431</name>
</gene>
<dbReference type="GeneID" id="30198850"/>
<reference evidence="5 6" key="1">
    <citation type="journal article" date="2016" name="Proc. Natl. Acad. Sci. U.S.A.">
        <title>Comparative genomics of biotechnologically important yeasts.</title>
        <authorList>
            <person name="Riley R."/>
            <person name="Haridas S."/>
            <person name="Wolfe K.H."/>
            <person name="Lopes M.R."/>
            <person name="Hittinger C.T."/>
            <person name="Goeker M."/>
            <person name="Salamov A.A."/>
            <person name="Wisecaver J.H."/>
            <person name="Long T.M."/>
            <person name="Calvey C.H."/>
            <person name="Aerts A.L."/>
            <person name="Barry K.W."/>
            <person name="Choi C."/>
            <person name="Clum A."/>
            <person name="Coughlan A.Y."/>
            <person name="Deshpande S."/>
            <person name="Douglass A.P."/>
            <person name="Hanson S.J."/>
            <person name="Klenk H.-P."/>
            <person name="LaButti K.M."/>
            <person name="Lapidus A."/>
            <person name="Lindquist E.A."/>
            <person name="Lipzen A.M."/>
            <person name="Meier-Kolthoff J.P."/>
            <person name="Ohm R.A."/>
            <person name="Otillar R.P."/>
            <person name="Pangilinan J.L."/>
            <person name="Peng Y."/>
            <person name="Rokas A."/>
            <person name="Rosa C.A."/>
            <person name="Scheuner C."/>
            <person name="Sibirny A.A."/>
            <person name="Slot J.C."/>
            <person name="Stielow J.B."/>
            <person name="Sun H."/>
            <person name="Kurtzman C.P."/>
            <person name="Blackwell M."/>
            <person name="Grigoriev I.V."/>
            <person name="Jeffries T.W."/>
        </authorList>
    </citation>
    <scope>NUCLEOTIDE SEQUENCE [LARGE SCALE GENOMIC DNA]</scope>
    <source>
        <strain evidence="6">ATCC 58044 / CBS 1984 / NCYC 433 / NRRL Y-366-8</strain>
    </source>
</reference>
<keyword evidence="2" id="KW-0285">Flavoprotein</keyword>
<evidence type="ECO:0000256" key="2">
    <source>
        <dbReference type="ARBA" id="ARBA00022630"/>
    </source>
</evidence>
<evidence type="ECO:0008006" key="7">
    <source>
        <dbReference type="Google" id="ProtNLM"/>
    </source>
</evidence>
<dbReference type="AlphaFoldDB" id="A0A1E3P8Q2"/>
<dbReference type="GO" id="GO:0004499">
    <property type="term" value="F:N,N-dimethylaniline monooxygenase activity"/>
    <property type="evidence" value="ECO:0007669"/>
    <property type="project" value="InterPro"/>
</dbReference>
<name>A0A1E3P8Q2_WICAA</name>
<evidence type="ECO:0000256" key="3">
    <source>
        <dbReference type="ARBA" id="ARBA00022827"/>
    </source>
</evidence>